<evidence type="ECO:0000313" key="3">
    <source>
        <dbReference type="Proteomes" id="UP001611548"/>
    </source>
</evidence>
<keyword evidence="3" id="KW-1185">Reference proteome</keyword>
<accession>A0ABW7UN37</accession>
<organism evidence="2 3">
    <name type="scientific">Streptomyces pathocidini</name>
    <dbReference type="NCBI Taxonomy" id="1650571"/>
    <lineage>
        <taxon>Bacteria</taxon>
        <taxon>Bacillati</taxon>
        <taxon>Actinomycetota</taxon>
        <taxon>Actinomycetes</taxon>
        <taxon>Kitasatosporales</taxon>
        <taxon>Streptomycetaceae</taxon>
        <taxon>Streptomyces</taxon>
    </lineage>
</organism>
<evidence type="ECO:0000256" key="1">
    <source>
        <dbReference type="SAM" id="SignalP"/>
    </source>
</evidence>
<comment type="caution">
    <text evidence="2">The sequence shown here is derived from an EMBL/GenBank/DDBJ whole genome shotgun (WGS) entry which is preliminary data.</text>
</comment>
<sequence length="240" mass="24028">MPRTSRFRNRKLWSLFGAALLGIGLAVVPASPAQAANIPVFCSETSLVNAINLANSTAAADQLAFTPFCTITLTTPHGGSAASGFTGLPEIRTPMTFAGFLVTIRRAPTAPNFRIAAVQGAPLFPGTSGSLNFVGLFSIENGRLPNQSPPLVGGGVIVQGGNLQMAGASIKSNTAGAGGGVYLDTGAVNMAAGQITGNTALVTGGGLYINAGTVTNIGGTISNNSPNNCVSVPVTPGCNP</sequence>
<dbReference type="RefSeq" id="WP_157859291.1">
    <property type="nucleotide sequence ID" value="NZ_JBIRWE010000001.1"/>
</dbReference>
<dbReference type="EMBL" id="JBIRWE010000001">
    <property type="protein sequence ID" value="MFI1963271.1"/>
    <property type="molecule type" value="Genomic_DNA"/>
</dbReference>
<feature type="signal peptide" evidence="1">
    <location>
        <begin position="1"/>
        <end position="35"/>
    </location>
</feature>
<protein>
    <submittedName>
        <fullName evidence="2">Uncharacterized protein</fullName>
    </submittedName>
</protein>
<gene>
    <name evidence="2" type="ORF">ACH429_03885</name>
</gene>
<keyword evidence="1" id="KW-0732">Signal</keyword>
<dbReference type="Proteomes" id="UP001611548">
    <property type="component" value="Unassembled WGS sequence"/>
</dbReference>
<feature type="chain" id="PRO_5046913766" evidence="1">
    <location>
        <begin position="36"/>
        <end position="240"/>
    </location>
</feature>
<name>A0ABW7UN37_9ACTN</name>
<reference evidence="2 3" key="1">
    <citation type="submission" date="2024-10" db="EMBL/GenBank/DDBJ databases">
        <title>The Natural Products Discovery Center: Release of the First 8490 Sequenced Strains for Exploring Actinobacteria Biosynthetic Diversity.</title>
        <authorList>
            <person name="Kalkreuter E."/>
            <person name="Kautsar S.A."/>
            <person name="Yang D."/>
            <person name="Bader C.D."/>
            <person name="Teijaro C.N."/>
            <person name="Fluegel L."/>
            <person name="Davis C.M."/>
            <person name="Simpson J.R."/>
            <person name="Lauterbach L."/>
            <person name="Steele A.D."/>
            <person name="Gui C."/>
            <person name="Meng S."/>
            <person name="Li G."/>
            <person name="Viehrig K."/>
            <person name="Ye F."/>
            <person name="Su P."/>
            <person name="Kiefer A.F."/>
            <person name="Nichols A."/>
            <person name="Cepeda A.J."/>
            <person name="Yan W."/>
            <person name="Fan B."/>
            <person name="Jiang Y."/>
            <person name="Adhikari A."/>
            <person name="Zheng C.-J."/>
            <person name="Schuster L."/>
            <person name="Cowan T.M."/>
            <person name="Smanski M.J."/>
            <person name="Chevrette M.G."/>
            <person name="De Carvalho L.P.S."/>
            <person name="Shen B."/>
        </authorList>
    </citation>
    <scope>NUCLEOTIDE SEQUENCE [LARGE SCALE GENOMIC DNA]</scope>
    <source>
        <strain evidence="2 3">NPDC020327</strain>
    </source>
</reference>
<proteinExistence type="predicted"/>
<evidence type="ECO:0000313" key="2">
    <source>
        <dbReference type="EMBL" id="MFI1963271.1"/>
    </source>
</evidence>